<organism evidence="2 3">
    <name type="scientific">Umbelopsis ramanniana AG</name>
    <dbReference type="NCBI Taxonomy" id="1314678"/>
    <lineage>
        <taxon>Eukaryota</taxon>
        <taxon>Fungi</taxon>
        <taxon>Fungi incertae sedis</taxon>
        <taxon>Mucoromycota</taxon>
        <taxon>Mucoromycotina</taxon>
        <taxon>Umbelopsidomycetes</taxon>
        <taxon>Umbelopsidales</taxon>
        <taxon>Umbelopsidaceae</taxon>
        <taxon>Umbelopsis</taxon>
    </lineage>
</organism>
<evidence type="ECO:0000256" key="1">
    <source>
        <dbReference type="SAM" id="Phobius"/>
    </source>
</evidence>
<proteinExistence type="predicted"/>
<dbReference type="RefSeq" id="XP_051449050.1">
    <property type="nucleotide sequence ID" value="XM_051593544.1"/>
</dbReference>
<feature type="transmembrane region" description="Helical" evidence="1">
    <location>
        <begin position="87"/>
        <end position="108"/>
    </location>
</feature>
<evidence type="ECO:0000313" key="2">
    <source>
        <dbReference type="EMBL" id="KAI8584046.1"/>
    </source>
</evidence>
<dbReference type="EMBL" id="MU620894">
    <property type="protein sequence ID" value="KAI8584046.1"/>
    <property type="molecule type" value="Genomic_DNA"/>
</dbReference>
<keyword evidence="1" id="KW-0812">Transmembrane</keyword>
<comment type="caution">
    <text evidence="2">The sequence shown here is derived from an EMBL/GenBank/DDBJ whole genome shotgun (WGS) entry which is preliminary data.</text>
</comment>
<feature type="transmembrane region" description="Helical" evidence="1">
    <location>
        <begin position="48"/>
        <end position="66"/>
    </location>
</feature>
<name>A0AAD5EHM8_UMBRA</name>
<gene>
    <name evidence="2" type="ORF">K450DRAFT_288426</name>
</gene>
<reference evidence="2" key="2">
    <citation type="journal article" date="2022" name="Proc. Natl. Acad. Sci. U.S.A.">
        <title>Diploid-dominant life cycles characterize the early evolution of Fungi.</title>
        <authorList>
            <person name="Amses K.R."/>
            <person name="Simmons D.R."/>
            <person name="Longcore J.E."/>
            <person name="Mondo S.J."/>
            <person name="Seto K."/>
            <person name="Jeronimo G.H."/>
            <person name="Bonds A.E."/>
            <person name="Quandt C.A."/>
            <person name="Davis W.J."/>
            <person name="Chang Y."/>
            <person name="Federici B.A."/>
            <person name="Kuo A."/>
            <person name="LaButti K."/>
            <person name="Pangilinan J."/>
            <person name="Andreopoulos W."/>
            <person name="Tritt A."/>
            <person name="Riley R."/>
            <person name="Hundley H."/>
            <person name="Johnson J."/>
            <person name="Lipzen A."/>
            <person name="Barry K."/>
            <person name="Lang B.F."/>
            <person name="Cuomo C.A."/>
            <person name="Buchler N.E."/>
            <person name="Grigoriev I.V."/>
            <person name="Spatafora J.W."/>
            <person name="Stajich J.E."/>
            <person name="James T.Y."/>
        </authorList>
    </citation>
    <scope>NUCLEOTIDE SEQUENCE</scope>
    <source>
        <strain evidence="2">AG</strain>
    </source>
</reference>
<reference evidence="2" key="1">
    <citation type="submission" date="2021-06" db="EMBL/GenBank/DDBJ databases">
        <authorList>
            <consortium name="DOE Joint Genome Institute"/>
            <person name="Mondo S.J."/>
            <person name="Amses K.R."/>
            <person name="Simmons D.R."/>
            <person name="Longcore J.E."/>
            <person name="Seto K."/>
            <person name="Alves G.H."/>
            <person name="Bonds A.E."/>
            <person name="Quandt C.A."/>
            <person name="Davis W.J."/>
            <person name="Chang Y."/>
            <person name="Letcher P.M."/>
            <person name="Powell M.J."/>
            <person name="Kuo A."/>
            <person name="Labutti K."/>
            <person name="Pangilinan J."/>
            <person name="Andreopoulos W."/>
            <person name="Tritt A."/>
            <person name="Riley R."/>
            <person name="Hundley H."/>
            <person name="Johnson J."/>
            <person name="Lipzen A."/>
            <person name="Barry K."/>
            <person name="Berbee M.L."/>
            <person name="Buchler N.E."/>
            <person name="Grigoriev I.V."/>
            <person name="Spatafora J.W."/>
            <person name="Stajich J.E."/>
            <person name="James T.Y."/>
        </authorList>
    </citation>
    <scope>NUCLEOTIDE SEQUENCE</scope>
    <source>
        <strain evidence="2">AG</strain>
    </source>
</reference>
<dbReference type="Proteomes" id="UP001206595">
    <property type="component" value="Unassembled WGS sequence"/>
</dbReference>
<evidence type="ECO:0000313" key="3">
    <source>
        <dbReference type="Proteomes" id="UP001206595"/>
    </source>
</evidence>
<protein>
    <submittedName>
        <fullName evidence="2">Uncharacterized protein</fullName>
    </submittedName>
</protein>
<keyword evidence="1" id="KW-1133">Transmembrane helix</keyword>
<dbReference type="GeneID" id="75918886"/>
<keyword evidence="3" id="KW-1185">Reference proteome</keyword>
<keyword evidence="1" id="KW-0472">Membrane</keyword>
<accession>A0AAD5EHM8</accession>
<sequence length="159" mass="17307">MAADEPQTICVNHGSITECKVKGETWESLDPIERGQGTKEVEVPHTRIWTKWFFFLGFLCPILWVIGSKLSLNDYNAQNGFIWKKRCRIAVTIMLTLGIVGSVLVMIFNPQAFGLRKNTSVGPQTSSNSNAALRPDVPVNGTSTTGDIIAGIIIAGQGS</sequence>
<dbReference type="AlphaFoldDB" id="A0AAD5EHM8"/>